<keyword evidence="7" id="KW-1185">Reference proteome</keyword>
<reference evidence="6" key="2">
    <citation type="submission" date="2021-09" db="EMBL/GenBank/DDBJ databases">
        <authorList>
            <person name="Jia N."/>
            <person name="Wang J."/>
            <person name="Shi W."/>
            <person name="Du L."/>
            <person name="Sun Y."/>
            <person name="Zhan W."/>
            <person name="Jiang J."/>
            <person name="Wang Q."/>
            <person name="Zhang B."/>
            <person name="Ji P."/>
            <person name="Sakyi L.B."/>
            <person name="Cui X."/>
            <person name="Yuan T."/>
            <person name="Jiang B."/>
            <person name="Yang W."/>
            <person name="Lam T.T.-Y."/>
            <person name="Chang Q."/>
            <person name="Ding S."/>
            <person name="Wang X."/>
            <person name="Zhu J."/>
            <person name="Ruan X."/>
            <person name="Zhao L."/>
            <person name="Wei J."/>
            <person name="Que T."/>
            <person name="Du C."/>
            <person name="Cheng J."/>
            <person name="Dai P."/>
            <person name="Han X."/>
            <person name="Huang E."/>
            <person name="Gao Y."/>
            <person name="Liu J."/>
            <person name="Shao H."/>
            <person name="Ye R."/>
            <person name="Li L."/>
            <person name="Wei W."/>
            <person name="Wang X."/>
            <person name="Wang C."/>
            <person name="Huo Q."/>
            <person name="Li W."/>
            <person name="Guo W."/>
            <person name="Chen H."/>
            <person name="Chen S."/>
            <person name="Zhou L."/>
            <person name="Zhou L."/>
            <person name="Ni X."/>
            <person name="Tian J."/>
            <person name="Zhou Y."/>
            <person name="Sheng Y."/>
            <person name="Liu T."/>
            <person name="Pan Y."/>
            <person name="Xia L."/>
            <person name="Li J."/>
            <person name="Zhao F."/>
            <person name="Cao W."/>
        </authorList>
    </citation>
    <scope>NUCLEOTIDE SEQUENCE</scope>
    <source>
        <strain evidence="6">Rmic-2018</strain>
        <tissue evidence="6">Larvae</tissue>
    </source>
</reference>
<feature type="region of interest" description="Disordered" evidence="3">
    <location>
        <begin position="953"/>
        <end position="976"/>
    </location>
</feature>
<dbReference type="InterPro" id="IPR002999">
    <property type="entry name" value="Tudor"/>
</dbReference>
<evidence type="ECO:0000256" key="3">
    <source>
        <dbReference type="SAM" id="MobiDB-lite"/>
    </source>
</evidence>
<dbReference type="GO" id="GO:0005634">
    <property type="term" value="C:nucleus"/>
    <property type="evidence" value="ECO:0007669"/>
    <property type="project" value="UniProtKB-SubCell"/>
</dbReference>
<dbReference type="Gene3D" id="2.30.30.140">
    <property type="match status" value="3"/>
</dbReference>
<feature type="domain" description="HTH CENPB-type" evidence="5">
    <location>
        <begin position="340"/>
        <end position="413"/>
    </location>
</feature>
<feature type="compositionally biased region" description="Basic and acidic residues" evidence="3">
    <location>
        <begin position="953"/>
        <end position="963"/>
    </location>
</feature>
<comment type="caution">
    <text evidence="6">The sequence shown here is derived from an EMBL/GenBank/DDBJ whole genome shotgun (WGS) entry which is preliminary data.</text>
</comment>
<protein>
    <recommendedName>
        <fullName evidence="8">Transcriptional coactivator</fullName>
    </recommendedName>
</protein>
<evidence type="ECO:0000313" key="6">
    <source>
        <dbReference type="EMBL" id="KAH8021208.1"/>
    </source>
</evidence>
<dbReference type="SUPFAM" id="SSF63748">
    <property type="entry name" value="Tudor/PWWP/MBT"/>
    <property type="match status" value="3"/>
</dbReference>
<dbReference type="VEuPathDB" id="VectorBase:LOC119174384"/>
<dbReference type="FunFam" id="2.30.30.140:FF:000018">
    <property type="entry name" value="Serine/threonine-protein kinase 31"/>
    <property type="match status" value="1"/>
</dbReference>
<feature type="domain" description="Tudor" evidence="4">
    <location>
        <begin position="601"/>
        <end position="658"/>
    </location>
</feature>
<feature type="compositionally biased region" description="Low complexity" evidence="3">
    <location>
        <begin position="761"/>
        <end position="773"/>
    </location>
</feature>
<feature type="region of interest" description="Disordered" evidence="3">
    <location>
        <begin position="479"/>
        <end position="504"/>
    </location>
</feature>
<evidence type="ECO:0008006" key="8">
    <source>
        <dbReference type="Google" id="ProtNLM"/>
    </source>
</evidence>
<dbReference type="Pfam" id="PF09607">
    <property type="entry name" value="BrkDBD"/>
    <property type="match status" value="1"/>
</dbReference>
<sequence length="1159" mass="128201">MTALMIADGFRHCGFSTEADEPPVLEHGVIAPMADVLEDVYFADYVNVDSSAVVRGALTVGDIISQVRSAEPVAASDDDEEEDKAPVRPSAVEVMAGLNAARLFLSFEEGGEEAFRQLGSSVEGMQTMLGELQHYCNSESTELDILFEPQVGMVCLAKFPHDHLWYRGKIISLVRKTDVEVLFVDYGNQERVPIIWVRRIPDKFMYLPIQAIPVTLADVGPLSNGWTDEVSAHFYVRWRGSVSGVSPRDLQVQACIRRATVAIAITWRISRRPRFYFRDFLAMSGPRRQYSAAFKRKVISAAETINNCAAERQFGVNERSIRGWRKQKEALFACCGKRKSFWGPKNGAFPDVERELTDFVLEQRAAQLAVHIELLQAKAREIARDKGILPADFKASKHWVSRFLRRAVFSLRRPNSEEFQRTKVSLYIPGKDDTDVCVNAVLVKENLAASTGPLSLVEDVPTMKAHLIARPKHSIVQTYDESKVGGRRKKRTAPTMSGQAPPPVDMLPCLWSRKPRQPSHSSTTQRPAMALLAALEMHMAEPSKELAAGERPKKDYVPVHVTYPESPQRFYVRLTEEEKDFKALSSSLHSACNDKKEIKEDWEVGQWCATKGSGQHWMRAKVLDVEQEQLRVFLVDSGRQVVVPRDEGFSLPEALAQPPPFAHVCHLADMIPAGGSKTWSKTAEEAFACLLSRPNRNFMVKLGEELGGSLPVDIMMEEVHEAGALEPMRKEYNSVREALKEMGYGFISKKISKKKSRLNTEPAAESAGAAPSSKLKAASDMEAAPSSEAETAGNGDADAQKEPVVSETVAEDITSTRSKDSEQQLIKVESVPDELSHSWETVSEASSGSSGASDSTPPPTKVEDVSLKASTNVEEKSTKACTSAEKNTTKASTNVEGESTKPASAVEESNEQSDAAASKSSDELAVSSPSSCNTEAVATQLDGAAVEAAHLEKGKDAGDDKSVTDSSPSSCTTDDTQEETDFMVIHDDQPQFQWQRRSFPKEKQLMVMPSHIDEDAVVYVQILNYEDRETYKVMKEKLKEAYCDRPKPLHRTLRIGQACIARYSLDKLFYRAVILNTGEKGIEFSTTGGWPLKVLDTVHYMMVEQSCSMVVKTRPTKKSRAKVLLFLPDGVSLYEFMLEAGLACKSVEEPLPDSDEASA</sequence>
<dbReference type="InterPro" id="IPR018586">
    <property type="entry name" value="Brinker_DNA-bd"/>
</dbReference>
<dbReference type="PANTHER" id="PTHR16442">
    <property type="entry name" value="RING FINGER PROTEIN 17"/>
    <property type="match status" value="1"/>
</dbReference>
<comment type="subcellular location">
    <subcellularLocation>
        <location evidence="1">Nucleus</location>
    </subcellularLocation>
</comment>
<dbReference type="GO" id="GO:0003677">
    <property type="term" value="F:DNA binding"/>
    <property type="evidence" value="ECO:0007669"/>
    <property type="project" value="UniProtKB-KW"/>
</dbReference>
<name>A0A9J6DH19_RHIMP</name>
<dbReference type="GO" id="GO:0005737">
    <property type="term" value="C:cytoplasm"/>
    <property type="evidence" value="ECO:0007669"/>
    <property type="project" value="UniProtKB-ARBA"/>
</dbReference>
<dbReference type="PANTHER" id="PTHR16442:SF1">
    <property type="entry name" value="RING FINGER PROTEIN 17"/>
    <property type="match status" value="1"/>
</dbReference>
<evidence type="ECO:0000313" key="7">
    <source>
        <dbReference type="Proteomes" id="UP000821866"/>
    </source>
</evidence>
<dbReference type="PROSITE" id="PS50304">
    <property type="entry name" value="TUDOR"/>
    <property type="match status" value="2"/>
</dbReference>
<evidence type="ECO:0000256" key="1">
    <source>
        <dbReference type="ARBA" id="ARBA00004123"/>
    </source>
</evidence>
<organism evidence="6 7">
    <name type="scientific">Rhipicephalus microplus</name>
    <name type="common">Cattle tick</name>
    <name type="synonym">Boophilus microplus</name>
    <dbReference type="NCBI Taxonomy" id="6941"/>
    <lineage>
        <taxon>Eukaryota</taxon>
        <taxon>Metazoa</taxon>
        <taxon>Ecdysozoa</taxon>
        <taxon>Arthropoda</taxon>
        <taxon>Chelicerata</taxon>
        <taxon>Arachnida</taxon>
        <taxon>Acari</taxon>
        <taxon>Parasitiformes</taxon>
        <taxon>Ixodida</taxon>
        <taxon>Ixodoidea</taxon>
        <taxon>Ixodidae</taxon>
        <taxon>Rhipicephalinae</taxon>
        <taxon>Rhipicephalus</taxon>
        <taxon>Boophilus</taxon>
    </lineage>
</organism>
<dbReference type="Proteomes" id="UP000821866">
    <property type="component" value="Chromosome 7"/>
</dbReference>
<feature type="compositionally biased region" description="Low complexity" evidence="3">
    <location>
        <begin position="838"/>
        <end position="855"/>
    </location>
</feature>
<dbReference type="AlphaFoldDB" id="A0A9J6DH19"/>
<evidence type="ECO:0000256" key="2">
    <source>
        <dbReference type="ARBA" id="ARBA00023125"/>
    </source>
</evidence>
<dbReference type="Gene3D" id="2.40.50.90">
    <property type="match status" value="3"/>
</dbReference>
<dbReference type="InterPro" id="IPR009057">
    <property type="entry name" value="Homeodomain-like_sf"/>
</dbReference>
<proteinExistence type="predicted"/>
<feature type="region of interest" description="Disordered" evidence="3">
    <location>
        <begin position="755"/>
        <end position="932"/>
    </location>
</feature>
<dbReference type="SMART" id="SM00333">
    <property type="entry name" value="TUDOR"/>
    <property type="match status" value="3"/>
</dbReference>
<dbReference type="InterPro" id="IPR035437">
    <property type="entry name" value="SNase_OB-fold_sf"/>
</dbReference>
<dbReference type="Pfam" id="PF00567">
    <property type="entry name" value="TUDOR"/>
    <property type="match status" value="3"/>
</dbReference>
<feature type="compositionally biased region" description="Low complexity" evidence="3">
    <location>
        <begin position="964"/>
        <end position="974"/>
    </location>
</feature>
<dbReference type="Gene3D" id="1.10.10.60">
    <property type="entry name" value="Homeodomain-like"/>
    <property type="match status" value="2"/>
</dbReference>
<evidence type="ECO:0000259" key="4">
    <source>
        <dbReference type="PROSITE" id="PS50304"/>
    </source>
</evidence>
<feature type="domain" description="Tudor" evidence="4">
    <location>
        <begin position="148"/>
        <end position="207"/>
    </location>
</feature>
<reference evidence="6" key="1">
    <citation type="journal article" date="2020" name="Cell">
        <title>Large-Scale Comparative Analyses of Tick Genomes Elucidate Their Genetic Diversity and Vector Capacities.</title>
        <authorList>
            <consortium name="Tick Genome and Microbiome Consortium (TIGMIC)"/>
            <person name="Jia N."/>
            <person name="Wang J."/>
            <person name="Shi W."/>
            <person name="Du L."/>
            <person name="Sun Y."/>
            <person name="Zhan W."/>
            <person name="Jiang J.F."/>
            <person name="Wang Q."/>
            <person name="Zhang B."/>
            <person name="Ji P."/>
            <person name="Bell-Sakyi L."/>
            <person name="Cui X.M."/>
            <person name="Yuan T.T."/>
            <person name="Jiang B.G."/>
            <person name="Yang W.F."/>
            <person name="Lam T.T."/>
            <person name="Chang Q.C."/>
            <person name="Ding S.J."/>
            <person name="Wang X.J."/>
            <person name="Zhu J.G."/>
            <person name="Ruan X.D."/>
            <person name="Zhao L."/>
            <person name="Wei J.T."/>
            <person name="Ye R.Z."/>
            <person name="Que T.C."/>
            <person name="Du C.H."/>
            <person name="Zhou Y.H."/>
            <person name="Cheng J.X."/>
            <person name="Dai P.F."/>
            <person name="Guo W.B."/>
            <person name="Han X.H."/>
            <person name="Huang E.J."/>
            <person name="Li L.F."/>
            <person name="Wei W."/>
            <person name="Gao Y.C."/>
            <person name="Liu J.Z."/>
            <person name="Shao H.Z."/>
            <person name="Wang X."/>
            <person name="Wang C.C."/>
            <person name="Yang T.C."/>
            <person name="Huo Q.B."/>
            <person name="Li W."/>
            <person name="Chen H.Y."/>
            <person name="Chen S.E."/>
            <person name="Zhou L.G."/>
            <person name="Ni X.B."/>
            <person name="Tian J.H."/>
            <person name="Sheng Y."/>
            <person name="Liu T."/>
            <person name="Pan Y.S."/>
            <person name="Xia L.Y."/>
            <person name="Li J."/>
            <person name="Zhao F."/>
            <person name="Cao W.C."/>
        </authorList>
    </citation>
    <scope>NUCLEOTIDE SEQUENCE</scope>
    <source>
        <strain evidence="6">Rmic-2018</strain>
    </source>
</reference>
<dbReference type="Pfam" id="PF03221">
    <property type="entry name" value="HTH_Tnp_Tc5"/>
    <property type="match status" value="1"/>
</dbReference>
<dbReference type="PROSITE" id="PS51253">
    <property type="entry name" value="HTH_CENPB"/>
    <property type="match status" value="1"/>
</dbReference>
<dbReference type="SUPFAM" id="SSF46689">
    <property type="entry name" value="Homeodomain-like"/>
    <property type="match status" value="1"/>
</dbReference>
<evidence type="ECO:0000259" key="5">
    <source>
        <dbReference type="PROSITE" id="PS51253"/>
    </source>
</evidence>
<dbReference type="InterPro" id="IPR006600">
    <property type="entry name" value="HTH_CenpB_DNA-bd_dom"/>
</dbReference>
<accession>A0A9J6DH19</accession>
<dbReference type="EMBL" id="JABSTU010000009">
    <property type="protein sequence ID" value="KAH8021208.1"/>
    <property type="molecule type" value="Genomic_DNA"/>
</dbReference>
<feature type="compositionally biased region" description="Polar residues" evidence="3">
    <location>
        <begin position="879"/>
        <end position="897"/>
    </location>
</feature>
<gene>
    <name evidence="6" type="ORF">HPB51_013309</name>
</gene>
<dbReference type="SMART" id="SM00674">
    <property type="entry name" value="CENPB"/>
    <property type="match status" value="1"/>
</dbReference>
<keyword evidence="2" id="KW-0238">DNA-binding</keyword>